<keyword evidence="2" id="KW-1185">Reference proteome</keyword>
<dbReference type="Proteomes" id="UP001499930">
    <property type="component" value="Unassembled WGS sequence"/>
</dbReference>
<proteinExistence type="predicted"/>
<reference evidence="2" key="1">
    <citation type="journal article" date="2019" name="Int. J. Syst. Evol. Microbiol.">
        <title>The Global Catalogue of Microorganisms (GCM) 10K type strain sequencing project: providing services to taxonomists for standard genome sequencing and annotation.</title>
        <authorList>
            <consortium name="The Broad Institute Genomics Platform"/>
            <consortium name="The Broad Institute Genome Sequencing Center for Infectious Disease"/>
            <person name="Wu L."/>
            <person name="Ma J."/>
        </authorList>
    </citation>
    <scope>NUCLEOTIDE SEQUENCE [LARGE SCALE GENOMIC DNA]</scope>
    <source>
        <strain evidence="2">JCM 3106</strain>
    </source>
</reference>
<gene>
    <name evidence="1" type="ORF">GCM10017559_61650</name>
</gene>
<dbReference type="EMBL" id="BAAAWD010000016">
    <property type="protein sequence ID" value="GAA3027241.1"/>
    <property type="molecule type" value="Genomic_DNA"/>
</dbReference>
<organism evidence="1 2">
    <name type="scientific">Streptosporangium longisporum</name>
    <dbReference type="NCBI Taxonomy" id="46187"/>
    <lineage>
        <taxon>Bacteria</taxon>
        <taxon>Bacillati</taxon>
        <taxon>Actinomycetota</taxon>
        <taxon>Actinomycetes</taxon>
        <taxon>Streptosporangiales</taxon>
        <taxon>Streptosporangiaceae</taxon>
        <taxon>Streptosporangium</taxon>
    </lineage>
</organism>
<sequence length="137" mass="13868">MPRVAAVTAVRKWVNAHPTLVGKGRPLLLGAHRARLRSPGQGAYVLLSRVGGSSALLAEEGVDRARVSGLILAGTDEAAELAATAYAAALDALSGAPAAMGDATCLVADNVAGPLLIDGPGGNDQYAYAVDADFYLI</sequence>
<dbReference type="RefSeq" id="WP_344901923.1">
    <property type="nucleotide sequence ID" value="NZ_BAAAWD010000016.1"/>
</dbReference>
<evidence type="ECO:0000313" key="2">
    <source>
        <dbReference type="Proteomes" id="UP001499930"/>
    </source>
</evidence>
<accession>A0ABP6L320</accession>
<name>A0ABP6L320_9ACTN</name>
<comment type="caution">
    <text evidence="1">The sequence shown here is derived from an EMBL/GenBank/DDBJ whole genome shotgun (WGS) entry which is preliminary data.</text>
</comment>
<evidence type="ECO:0000313" key="1">
    <source>
        <dbReference type="EMBL" id="GAA3027241.1"/>
    </source>
</evidence>
<protein>
    <submittedName>
        <fullName evidence="1">Uncharacterized protein</fullName>
    </submittedName>
</protein>